<dbReference type="SUPFAM" id="SSF52777">
    <property type="entry name" value="CoA-dependent acyltransferases"/>
    <property type="match status" value="1"/>
</dbReference>
<protein>
    <recommendedName>
        <fullName evidence="4">Transferase</fullName>
    </recommendedName>
</protein>
<gene>
    <name evidence="2" type="ORF">GGH94_002504</name>
</gene>
<keyword evidence="1" id="KW-0808">Transferase</keyword>
<evidence type="ECO:0000313" key="3">
    <source>
        <dbReference type="Proteomes" id="UP001140074"/>
    </source>
</evidence>
<dbReference type="PANTHER" id="PTHR31896:SF64">
    <property type="entry name" value="TRICHOTHECENE 3-O-ACETYLTRANSFERASE"/>
    <property type="match status" value="1"/>
</dbReference>
<dbReference type="EMBL" id="JANBUY010000070">
    <property type="protein sequence ID" value="KAJ2865025.1"/>
    <property type="molecule type" value="Genomic_DNA"/>
</dbReference>
<evidence type="ECO:0000313" key="2">
    <source>
        <dbReference type="EMBL" id="KAJ2865025.1"/>
    </source>
</evidence>
<dbReference type="InterPro" id="IPR023213">
    <property type="entry name" value="CAT-like_dom_sf"/>
</dbReference>
<dbReference type="Pfam" id="PF02458">
    <property type="entry name" value="Transferase"/>
    <property type="match status" value="1"/>
</dbReference>
<dbReference type="PANTHER" id="PTHR31896">
    <property type="entry name" value="FAMILY REGULATORY PROTEIN, PUTATIVE (AFU_ORTHOLOGUE AFUA_3G14730)-RELATED"/>
    <property type="match status" value="1"/>
</dbReference>
<name>A0A9W8M5Y1_9FUNG</name>
<evidence type="ECO:0000256" key="1">
    <source>
        <dbReference type="ARBA" id="ARBA00022679"/>
    </source>
</evidence>
<dbReference type="AlphaFoldDB" id="A0A9W8M5Y1"/>
<organism evidence="2 3">
    <name type="scientific">Coemansia aciculifera</name>
    <dbReference type="NCBI Taxonomy" id="417176"/>
    <lineage>
        <taxon>Eukaryota</taxon>
        <taxon>Fungi</taxon>
        <taxon>Fungi incertae sedis</taxon>
        <taxon>Zoopagomycota</taxon>
        <taxon>Kickxellomycotina</taxon>
        <taxon>Kickxellomycetes</taxon>
        <taxon>Kickxellales</taxon>
        <taxon>Kickxellaceae</taxon>
        <taxon>Coemansia</taxon>
    </lineage>
</organism>
<dbReference type="GO" id="GO:0016740">
    <property type="term" value="F:transferase activity"/>
    <property type="evidence" value="ECO:0007669"/>
    <property type="project" value="UniProtKB-KW"/>
</dbReference>
<reference evidence="2" key="1">
    <citation type="submission" date="2022-07" db="EMBL/GenBank/DDBJ databases">
        <title>Phylogenomic reconstructions and comparative analyses of Kickxellomycotina fungi.</title>
        <authorList>
            <person name="Reynolds N.K."/>
            <person name="Stajich J.E."/>
            <person name="Barry K."/>
            <person name="Grigoriev I.V."/>
            <person name="Crous P."/>
            <person name="Smith M.E."/>
        </authorList>
    </citation>
    <scope>NUCLEOTIDE SEQUENCE</scope>
    <source>
        <strain evidence="2">RSA 476</strain>
    </source>
</reference>
<sequence>MLSDKPDDGPSEGNVFELCPLELSRGTHLVLQYMLLYRNTQLLQERGTRPFSSIQAAFERLLDLYPILRGYRVQLPDRNIIATGDNSKPGPLFEIIDASQMTVDEFEKVQFHRDQWPAEVDKALKSRTADVDRLIAGTVVSFADGYLVGLSVSHIVADGGSVFHLLCQWASLAQKTAADGDKLPMPDLPIDFDHPGFWAKLEAHPHEPHPFVEYLDSQDFGDLAALQAKMSTWYATGSLNGGEKLAIRVLRVSPGAIDAIAKEYNMPTDSRPALHGVQILYALMWQRYVATVIEMQKESDMAYTLPVFLMMMCSLRQMTPAPNYVGNAVGTVLVPCDTKDILALPIIDLARLVKEHLRQLTPGGSAHYINEAFNGDGSFFIKAVYLCNRAESQVNISSIARLAFFDIDFGHDKPIALLCGTQATEGMMYWMPSVDGGIDIHYGLKDDVYNVLKRDMVLNKFIEFVN</sequence>
<comment type="caution">
    <text evidence="2">The sequence shown here is derived from an EMBL/GenBank/DDBJ whole genome shotgun (WGS) entry which is preliminary data.</text>
</comment>
<dbReference type="Gene3D" id="3.30.559.10">
    <property type="entry name" value="Chloramphenicol acetyltransferase-like domain"/>
    <property type="match status" value="2"/>
</dbReference>
<dbReference type="Proteomes" id="UP001140074">
    <property type="component" value="Unassembled WGS sequence"/>
</dbReference>
<dbReference type="InterPro" id="IPR051283">
    <property type="entry name" value="Sec_Metabolite_Acyltrans"/>
</dbReference>
<accession>A0A9W8M5Y1</accession>
<evidence type="ECO:0008006" key="4">
    <source>
        <dbReference type="Google" id="ProtNLM"/>
    </source>
</evidence>
<keyword evidence="3" id="KW-1185">Reference proteome</keyword>
<proteinExistence type="predicted"/>